<evidence type="ECO:0000313" key="1">
    <source>
        <dbReference type="EMBL" id="GMH60290.1"/>
    </source>
</evidence>
<keyword evidence="2" id="KW-1185">Reference proteome</keyword>
<comment type="caution">
    <text evidence="1">The sequence shown here is derived from an EMBL/GenBank/DDBJ whole genome shotgun (WGS) entry which is preliminary data.</text>
</comment>
<dbReference type="AlphaFoldDB" id="A0A9W7DZZ6"/>
<dbReference type="EMBL" id="BRXZ01003706">
    <property type="protein sequence ID" value="GMH60290.1"/>
    <property type="molecule type" value="Genomic_DNA"/>
</dbReference>
<dbReference type="Proteomes" id="UP001165082">
    <property type="component" value="Unassembled WGS sequence"/>
</dbReference>
<name>A0A9W7DZZ6_9STRA</name>
<sequence>MVNKQREMVNTLTRVRVAYDKRINPLPKQWEENGFLIIDNLLDEETEKEVSLDMSKNLKIDPSSPLATFNLGLRGRYLNLSSSSYSSVPKLVEFVVSTAKSLAAAANALDGETGRRGQEALDGTVQQNRAGFEVGSKGEWATVESGEGVAVELIYYVSSPSVRSSSKVRVGGVVVSVGPGNLAVMVDRGRGVKVERSGGGEREQGVVKVWMYKKEGTKDIGKDRSGNEGD</sequence>
<accession>A0A9W7DZZ6</accession>
<organism evidence="1 2">
    <name type="scientific">Triparma retinervis</name>
    <dbReference type="NCBI Taxonomy" id="2557542"/>
    <lineage>
        <taxon>Eukaryota</taxon>
        <taxon>Sar</taxon>
        <taxon>Stramenopiles</taxon>
        <taxon>Ochrophyta</taxon>
        <taxon>Bolidophyceae</taxon>
        <taxon>Parmales</taxon>
        <taxon>Triparmaceae</taxon>
        <taxon>Triparma</taxon>
    </lineage>
</organism>
<reference evidence="1" key="1">
    <citation type="submission" date="2022-07" db="EMBL/GenBank/DDBJ databases">
        <title>Genome analysis of Parmales, a sister group of diatoms, reveals the evolutionary specialization of diatoms from phago-mixotrophs to photoautotrophs.</title>
        <authorList>
            <person name="Ban H."/>
            <person name="Sato S."/>
            <person name="Yoshikawa S."/>
            <person name="Kazumasa Y."/>
            <person name="Nakamura Y."/>
            <person name="Ichinomiya M."/>
            <person name="Saitoh K."/>
            <person name="Sato N."/>
            <person name="Blanc-Mathieu R."/>
            <person name="Endo H."/>
            <person name="Kuwata A."/>
            <person name="Ogata H."/>
        </authorList>
    </citation>
    <scope>NUCLEOTIDE SEQUENCE</scope>
</reference>
<evidence type="ECO:0000313" key="2">
    <source>
        <dbReference type="Proteomes" id="UP001165082"/>
    </source>
</evidence>
<dbReference type="OrthoDB" id="10568172at2759"/>
<gene>
    <name evidence="1" type="ORF">TrRE_jg12933</name>
</gene>
<protein>
    <submittedName>
        <fullName evidence="1">Uncharacterized protein</fullName>
    </submittedName>
</protein>
<proteinExistence type="predicted"/>